<reference evidence="3" key="1">
    <citation type="journal article" date="2017" name="J. ISSAAS">
        <title>Ophiuroid Phylotranscriptomics Enables Discovery Of Novel Echinoderm Representatives Of Bilaterian Neuropeptide Families And Reconstruction Of Neuropeptide Precursor Evolution Over ~270 Million Years.</title>
        <authorList>
            <person name="Zandawala M."/>
            <person name="Yanez L.A."/>
            <person name="Moghul I."/>
            <person name="Delroisse J."/>
            <person name="Abylkassimova N."/>
            <person name="Hugall A."/>
            <person name="O'Hara T."/>
            <person name="Elphick M.R."/>
        </authorList>
    </citation>
    <scope>NUCLEOTIDE SEQUENCE</scope>
</reference>
<keyword evidence="2" id="KW-0732">Signal</keyword>
<evidence type="ECO:0000256" key="1">
    <source>
        <dbReference type="SAM" id="MobiDB-lite"/>
    </source>
</evidence>
<feature type="signal peptide" evidence="2">
    <location>
        <begin position="1"/>
        <end position="26"/>
    </location>
</feature>
<proteinExistence type="evidence at transcript level"/>
<dbReference type="EMBL" id="MF155256">
    <property type="protein sequence ID" value="ASK86266.1"/>
    <property type="molecule type" value="mRNA"/>
</dbReference>
<feature type="compositionally biased region" description="Polar residues" evidence="1">
    <location>
        <begin position="98"/>
        <end position="110"/>
    </location>
</feature>
<feature type="region of interest" description="Disordered" evidence="1">
    <location>
        <begin position="91"/>
        <end position="184"/>
    </location>
</feature>
<sequence length="215" mass="23724">MLSNTPVSAAILILSVAVCWTPGASATDNALTESENQYLFDRLLYNLRSSENRQKSVDDLIRNYFPGDQTSTGNKNVLLQVLARLGNVPFNFGGPNEDPSSTVSLNQWPSAVNDDNRQPNIVHSQLVEDDMSKRWGSGPGPRGKRLAIDLRERRRDGPGPRGKRQGPRGKKQGPRGKKEQDGDEDYCLETIANTRYLCHCSATIDPAKCQVVGDK</sequence>
<accession>A0A220W0E1</accession>
<evidence type="ECO:0000313" key="3">
    <source>
        <dbReference type="EMBL" id="ASK86266.1"/>
    </source>
</evidence>
<organism evidence="3">
    <name type="scientific">Ophionotus victoriae</name>
    <dbReference type="NCBI Taxonomy" id="667017"/>
    <lineage>
        <taxon>Eukaryota</taxon>
        <taxon>Metazoa</taxon>
        <taxon>Echinodermata</taxon>
        <taxon>Eleutherozoa</taxon>
        <taxon>Asterozoa</taxon>
        <taxon>Ophiuroidea</taxon>
        <taxon>Myophiuroidea</taxon>
        <taxon>Metophiurida</taxon>
        <taxon>Ophintegrida</taxon>
        <taxon>Amphilepidida</taxon>
        <taxon>Ophiurina</taxon>
        <taxon>Chilophiurina</taxon>
        <taxon>Ophiuridae</taxon>
        <taxon>Ophiurinae</taxon>
        <taxon>Ophionotus</taxon>
    </lineage>
</organism>
<feature type="compositionally biased region" description="Basic and acidic residues" evidence="1">
    <location>
        <begin position="146"/>
        <end position="158"/>
    </location>
</feature>
<dbReference type="AlphaFoldDB" id="A0A220W0E1"/>
<feature type="chain" id="PRO_5013347387" evidence="2">
    <location>
        <begin position="27"/>
        <end position="215"/>
    </location>
</feature>
<name>A0A220W0E1_9ECHI</name>
<evidence type="ECO:0000256" key="2">
    <source>
        <dbReference type="SAM" id="SignalP"/>
    </source>
</evidence>
<feature type="compositionally biased region" description="Basic residues" evidence="1">
    <location>
        <begin position="161"/>
        <end position="175"/>
    </location>
</feature>
<protein>
    <submittedName>
        <fullName evidence="3">Thyrotropin-releasing hormone 2</fullName>
    </submittedName>
</protein>